<dbReference type="NCBIfam" id="TIGR01671">
    <property type="entry name" value="phage_TIGR01671"/>
    <property type="match status" value="1"/>
</dbReference>
<reference evidence="2" key="1">
    <citation type="submission" date="2020-03" db="EMBL/GenBank/DDBJ databases">
        <title>The deep terrestrial virosphere.</title>
        <authorList>
            <person name="Holmfeldt K."/>
            <person name="Nilsson E."/>
            <person name="Simone D."/>
            <person name="Lopez-Fernandez M."/>
            <person name="Wu X."/>
            <person name="de Brujin I."/>
            <person name="Lundin D."/>
            <person name="Andersson A."/>
            <person name="Bertilsson S."/>
            <person name="Dopson M."/>
        </authorList>
    </citation>
    <scope>NUCLEOTIDE SEQUENCE</scope>
    <source>
        <strain evidence="2">MM415B00931</strain>
    </source>
</reference>
<sequence length="129" mass="15145">MREIKFRAWDKYVEKMVTEPGFINMGGEAKRECAIYHEEELRWENITDRIELMQFIGLLDKNGKEIYEGDIVEFTSDVLKMKKLFYIEFENARFIPVPFTKDISEVASNGEVIGNIYEHSNLLDKQNGV</sequence>
<gene>
    <name evidence="2" type="ORF">MM415B00931_0002</name>
</gene>
<evidence type="ECO:0000259" key="1">
    <source>
        <dbReference type="Pfam" id="PF09643"/>
    </source>
</evidence>
<dbReference type="Pfam" id="PF09643">
    <property type="entry name" value="YopX"/>
    <property type="match status" value="1"/>
</dbReference>
<proteinExistence type="predicted"/>
<dbReference type="SUPFAM" id="SSF159006">
    <property type="entry name" value="YopX-like"/>
    <property type="match status" value="1"/>
</dbReference>
<name>A0A6M3IWM7_9ZZZZ</name>
<dbReference type="InterPro" id="IPR010024">
    <property type="entry name" value="CHP16711"/>
</dbReference>
<dbReference type="InterPro" id="IPR023385">
    <property type="entry name" value="YopX-like_C"/>
</dbReference>
<dbReference type="AlphaFoldDB" id="A0A6M3IWM7"/>
<dbReference type="EMBL" id="MT141443">
    <property type="protein sequence ID" value="QJA61481.1"/>
    <property type="molecule type" value="Genomic_DNA"/>
</dbReference>
<dbReference type="InterPro" id="IPR019096">
    <property type="entry name" value="YopX_protein"/>
</dbReference>
<protein>
    <submittedName>
        <fullName evidence="2">Putative YopX protein</fullName>
    </submittedName>
</protein>
<accession>A0A6M3IWM7</accession>
<organism evidence="2">
    <name type="scientific">viral metagenome</name>
    <dbReference type="NCBI Taxonomy" id="1070528"/>
    <lineage>
        <taxon>unclassified sequences</taxon>
        <taxon>metagenomes</taxon>
        <taxon>organismal metagenomes</taxon>
    </lineage>
</organism>
<evidence type="ECO:0000313" key="2">
    <source>
        <dbReference type="EMBL" id="QJA61481.1"/>
    </source>
</evidence>
<dbReference type="Gene3D" id="2.30.30.290">
    <property type="entry name" value="YopX-like domains"/>
    <property type="match status" value="1"/>
</dbReference>
<feature type="domain" description="YopX protein" evidence="1">
    <location>
        <begin position="5"/>
        <end position="124"/>
    </location>
</feature>